<dbReference type="GO" id="GO:0003779">
    <property type="term" value="F:actin binding"/>
    <property type="evidence" value="ECO:0007669"/>
    <property type="project" value="UniProtKB-KW"/>
</dbReference>
<dbReference type="Pfam" id="PF04727">
    <property type="entry name" value="ELMO_CED12"/>
    <property type="match status" value="1"/>
</dbReference>
<evidence type="ECO:0000256" key="1">
    <source>
        <dbReference type="ARBA" id="ARBA00023203"/>
    </source>
</evidence>
<dbReference type="PANTHER" id="PTHR12771">
    <property type="entry name" value="ENGULFMENT AND CELL MOTILITY"/>
    <property type="match status" value="1"/>
</dbReference>
<dbReference type="InterPro" id="IPR014768">
    <property type="entry name" value="GBD/FH3_dom"/>
</dbReference>
<evidence type="ECO:0000313" key="5">
    <source>
        <dbReference type="EMBL" id="EGC40416.1"/>
    </source>
</evidence>
<dbReference type="eggNOG" id="KOG2998">
    <property type="taxonomic scope" value="Eukaryota"/>
</dbReference>
<dbReference type="GeneID" id="10503484"/>
<dbReference type="OMA" id="FEEVYCT"/>
<dbReference type="GO" id="GO:0030837">
    <property type="term" value="P:negative regulation of actin filament polymerization"/>
    <property type="evidence" value="ECO:0007669"/>
    <property type="project" value="EnsemblProtists"/>
</dbReference>
<dbReference type="InterPro" id="IPR016024">
    <property type="entry name" value="ARM-type_fold"/>
</dbReference>
<protein>
    <recommendedName>
        <fullName evidence="7">ELMO domain-containing protein</fullName>
    </recommendedName>
</protein>
<sequence length="866" mass="97256">MKIKVTFQERTAEYSSDADITNLAQITQKLCSLFLISNFYAYSLFLSSGQIIDNLNLIEDGSEIIIKHLTKLGPTPSFGGSTGMPQPTQPIGINSNNNINSNNTLSSSPSTNVAANSINNTITVAQNISIDTLLNNLKDNVLKKKAFFDLKDLKEEILIRKFVEKNGIDSIISQIKDLTGNTLSYALSALQTIVSYEFGLTSIQLSNSIELTKEILPMIENSNPSISKTSLSLLCLFLSKSSHSVEIYKQIFKNNNNGNNNNNNDKLYNKILVQLLGSSSTVDIQLNSLTLINNIINKTLQVDGELEFNKLLSELDSYEINPKLKKLVEGIIAPELKRQLYIYQRHRFQVITNRKNVVFNKESPEHDALLMKLWNLTFPSVKLESRVSEQWKQMGFQGTDPCTDFRGMGIFGLDNLVYFAEHYGDKFRKIVNSQVDRKDREYPTATAGIVITFELYNTIFKMGDKVNPNLPIDEIPLFPLFFSHPNAFEEVYCTTFQILDSTWDDMNGTYMYFQKIISSVKNLIISALESKPTTLEAFEWKCPKNNLKQNGLVFNDQQQSNKPHQTDDIKGLCQQVNKEVLEFIKNQKTQYLSEGFQFKLHKPIKSKSSIVLNYINIKLDTNNSNLSGSSNEIYIQYCLLPSLDVSPVDSKSFLASTNYNTIKVLDLNFISESTSNSKKKDKSTNANFHFTISIKDEQFQQILQQPINGGNNFNDLNIINKDNSNSNNNSNSSTPNTTSTPTSLTTSPIMIPQSSNSISNQPPLSPSLLSMSGGMLPPSSPTSNSSHASSNIFELVSNNREDLCNFWDSIRLLSGQDIKSPEGSEDYQSLLNLNTSLKLLDLEGIDIPLQTPPIPLLPENYEFRNI</sequence>
<reference evidence="6" key="1">
    <citation type="journal article" date="2011" name="Genome Biol.">
        <title>Comparative genomics of the social amoebae Dictyostelium discoideum and Dictyostelium purpureum.</title>
        <authorList>
            <consortium name="US DOE Joint Genome Institute (JGI-PGF)"/>
            <person name="Sucgang R."/>
            <person name="Kuo A."/>
            <person name="Tian X."/>
            <person name="Salerno W."/>
            <person name="Parikh A."/>
            <person name="Feasley C.L."/>
            <person name="Dalin E."/>
            <person name="Tu H."/>
            <person name="Huang E."/>
            <person name="Barry K."/>
            <person name="Lindquist E."/>
            <person name="Shapiro H."/>
            <person name="Bruce D."/>
            <person name="Schmutz J."/>
            <person name="Salamov A."/>
            <person name="Fey P."/>
            <person name="Gaudet P."/>
            <person name="Anjard C."/>
            <person name="Babu M.M."/>
            <person name="Basu S."/>
            <person name="Bushmanova Y."/>
            <person name="van der Wel H."/>
            <person name="Katoh-Kurasawa M."/>
            <person name="Dinh C."/>
            <person name="Coutinho P.M."/>
            <person name="Saito T."/>
            <person name="Elias M."/>
            <person name="Schaap P."/>
            <person name="Kay R.R."/>
            <person name="Henrissat B."/>
            <person name="Eichinger L."/>
            <person name="Rivero F."/>
            <person name="Putnam N.H."/>
            <person name="West C.M."/>
            <person name="Loomis W.F."/>
            <person name="Chisholm R.L."/>
            <person name="Shaulsky G."/>
            <person name="Strassmann J.E."/>
            <person name="Queller D.C."/>
            <person name="Kuspa A."/>
            <person name="Grigoriev I.V."/>
        </authorList>
    </citation>
    <scope>NUCLEOTIDE SEQUENCE [LARGE SCALE GENOMIC DNA]</scope>
    <source>
        <strain evidence="6">QSDP1</strain>
    </source>
</reference>
<dbReference type="GO" id="GO:0030587">
    <property type="term" value="P:sorocarp development"/>
    <property type="evidence" value="ECO:0007669"/>
    <property type="project" value="EnsemblProtists"/>
</dbReference>
<dbReference type="FunCoup" id="F0Z6C4">
    <property type="interactions" value="40"/>
</dbReference>
<dbReference type="KEGG" id="dpp:DICPUDRAFT_96234"/>
<accession>F0Z6C4</accession>
<feature type="domain" description="ELMO" evidence="4">
    <location>
        <begin position="365"/>
        <end position="528"/>
    </location>
</feature>
<dbReference type="AlphaFoldDB" id="F0Z6C4"/>
<keyword evidence="6" id="KW-1185">Reference proteome</keyword>
<dbReference type="GO" id="GO:0050764">
    <property type="term" value="P:regulation of phagocytosis"/>
    <property type="evidence" value="ECO:0007669"/>
    <property type="project" value="EnsemblProtists"/>
</dbReference>
<feature type="domain" description="GBD/FH3" evidence="3">
    <location>
        <begin position="50"/>
        <end position="442"/>
    </location>
</feature>
<feature type="compositionally biased region" description="Low complexity" evidence="2">
    <location>
        <begin position="723"/>
        <end position="788"/>
    </location>
</feature>
<gene>
    <name evidence="5" type="ORF">DICPUDRAFT_96234</name>
</gene>
<dbReference type="InterPro" id="IPR006816">
    <property type="entry name" value="ELMO_dom"/>
</dbReference>
<evidence type="ECO:0000313" key="6">
    <source>
        <dbReference type="Proteomes" id="UP000001064"/>
    </source>
</evidence>
<feature type="region of interest" description="Disordered" evidence="2">
    <location>
        <begin position="714"/>
        <end position="788"/>
    </location>
</feature>
<dbReference type="OrthoDB" id="67155at2759"/>
<evidence type="ECO:0008006" key="7">
    <source>
        <dbReference type="Google" id="ProtNLM"/>
    </source>
</evidence>
<dbReference type="VEuPathDB" id="AmoebaDB:DICPUDRAFT_96234"/>
<organism evidence="5 6">
    <name type="scientific">Dictyostelium purpureum</name>
    <name type="common">Slime mold</name>
    <dbReference type="NCBI Taxonomy" id="5786"/>
    <lineage>
        <taxon>Eukaryota</taxon>
        <taxon>Amoebozoa</taxon>
        <taxon>Evosea</taxon>
        <taxon>Eumycetozoa</taxon>
        <taxon>Dictyostelia</taxon>
        <taxon>Dictyosteliales</taxon>
        <taxon>Dictyosteliaceae</taxon>
        <taxon>Dictyostelium</taxon>
    </lineage>
</organism>
<dbReference type="GO" id="GO:0005886">
    <property type="term" value="C:plasma membrane"/>
    <property type="evidence" value="ECO:0000318"/>
    <property type="project" value="GO_Central"/>
</dbReference>
<name>F0Z6C4_DICPU</name>
<dbReference type="EMBL" id="GL870942">
    <property type="protein sequence ID" value="EGC40416.1"/>
    <property type="molecule type" value="Genomic_DNA"/>
</dbReference>
<dbReference type="SUPFAM" id="SSF48371">
    <property type="entry name" value="ARM repeat"/>
    <property type="match status" value="1"/>
</dbReference>
<dbReference type="InterPro" id="IPR011989">
    <property type="entry name" value="ARM-like"/>
</dbReference>
<evidence type="ECO:0000256" key="2">
    <source>
        <dbReference type="SAM" id="MobiDB-lite"/>
    </source>
</evidence>
<keyword evidence="1" id="KW-0009">Actin-binding</keyword>
<dbReference type="GO" id="GO:0048870">
    <property type="term" value="P:cell motility"/>
    <property type="evidence" value="ECO:0000318"/>
    <property type="project" value="GO_Central"/>
</dbReference>
<dbReference type="GO" id="GO:0007015">
    <property type="term" value="P:actin filament organization"/>
    <property type="evidence" value="ECO:0000318"/>
    <property type="project" value="GO_Central"/>
</dbReference>
<dbReference type="Gene3D" id="6.10.10.90">
    <property type="match status" value="1"/>
</dbReference>
<dbReference type="Gene3D" id="1.25.10.10">
    <property type="entry name" value="Leucine-rich Repeat Variant"/>
    <property type="match status" value="1"/>
</dbReference>
<dbReference type="RefSeq" id="XP_003282963.1">
    <property type="nucleotide sequence ID" value="XM_003282915.1"/>
</dbReference>
<dbReference type="GO" id="GO:0045159">
    <property type="term" value="F:myosin II binding"/>
    <property type="evidence" value="ECO:0007669"/>
    <property type="project" value="EnsemblProtists"/>
</dbReference>
<evidence type="ECO:0000259" key="4">
    <source>
        <dbReference type="PROSITE" id="PS51335"/>
    </source>
</evidence>
<dbReference type="InterPro" id="IPR056771">
    <property type="entry name" value="FH3_FHOD1-3-like"/>
</dbReference>
<dbReference type="PROSITE" id="PS51335">
    <property type="entry name" value="ELMO"/>
    <property type="match status" value="1"/>
</dbReference>
<evidence type="ECO:0000259" key="3">
    <source>
        <dbReference type="PROSITE" id="PS51232"/>
    </source>
</evidence>
<dbReference type="GO" id="GO:0005737">
    <property type="term" value="C:cytoplasm"/>
    <property type="evidence" value="ECO:0007669"/>
    <property type="project" value="EnsemblProtists"/>
</dbReference>
<dbReference type="PROSITE" id="PS51232">
    <property type="entry name" value="GBD_FH3"/>
    <property type="match status" value="1"/>
</dbReference>
<dbReference type="PANTHER" id="PTHR12771:SF56">
    <property type="entry name" value="CED-12"/>
    <property type="match status" value="1"/>
</dbReference>
<dbReference type="Pfam" id="PF24959">
    <property type="entry name" value="FH3_FHOD1-3"/>
    <property type="match status" value="1"/>
</dbReference>
<proteinExistence type="predicted"/>
<dbReference type="InParanoid" id="F0Z6C4"/>
<dbReference type="Proteomes" id="UP000001064">
    <property type="component" value="Unassembled WGS sequence"/>
</dbReference>
<dbReference type="InterPro" id="IPR050868">
    <property type="entry name" value="ELMO_domain-containing"/>
</dbReference>